<dbReference type="Proteomes" id="UP000823775">
    <property type="component" value="Unassembled WGS sequence"/>
</dbReference>
<keyword evidence="2" id="KW-1185">Reference proteome</keyword>
<dbReference type="EMBL" id="JACEIK010001220">
    <property type="protein sequence ID" value="MCD7467337.1"/>
    <property type="molecule type" value="Genomic_DNA"/>
</dbReference>
<accession>A0ABS8T7F4</accession>
<gene>
    <name evidence="1" type="ORF">HAX54_004729</name>
</gene>
<evidence type="ECO:0000313" key="2">
    <source>
        <dbReference type="Proteomes" id="UP000823775"/>
    </source>
</evidence>
<sequence>MVQRFNFRGSLTSDGSGMPQRGVTWVKITHPCQQVIFFCSDHVVSIENCAYCAKQLISVMLCWSCSDPV</sequence>
<evidence type="ECO:0000313" key="1">
    <source>
        <dbReference type="EMBL" id="MCD7467337.1"/>
    </source>
</evidence>
<protein>
    <submittedName>
        <fullName evidence="1">Uncharacterized protein</fullName>
    </submittedName>
</protein>
<organism evidence="1 2">
    <name type="scientific">Datura stramonium</name>
    <name type="common">Jimsonweed</name>
    <name type="synonym">Common thornapple</name>
    <dbReference type="NCBI Taxonomy" id="4076"/>
    <lineage>
        <taxon>Eukaryota</taxon>
        <taxon>Viridiplantae</taxon>
        <taxon>Streptophyta</taxon>
        <taxon>Embryophyta</taxon>
        <taxon>Tracheophyta</taxon>
        <taxon>Spermatophyta</taxon>
        <taxon>Magnoliopsida</taxon>
        <taxon>eudicotyledons</taxon>
        <taxon>Gunneridae</taxon>
        <taxon>Pentapetalae</taxon>
        <taxon>asterids</taxon>
        <taxon>lamiids</taxon>
        <taxon>Solanales</taxon>
        <taxon>Solanaceae</taxon>
        <taxon>Solanoideae</taxon>
        <taxon>Datureae</taxon>
        <taxon>Datura</taxon>
    </lineage>
</organism>
<comment type="caution">
    <text evidence="1">The sequence shown here is derived from an EMBL/GenBank/DDBJ whole genome shotgun (WGS) entry which is preliminary data.</text>
</comment>
<proteinExistence type="predicted"/>
<name>A0ABS8T7F4_DATST</name>
<reference evidence="1 2" key="1">
    <citation type="journal article" date="2021" name="BMC Genomics">
        <title>Datura genome reveals duplications of psychoactive alkaloid biosynthetic genes and high mutation rate following tissue culture.</title>
        <authorList>
            <person name="Rajewski A."/>
            <person name="Carter-House D."/>
            <person name="Stajich J."/>
            <person name="Litt A."/>
        </authorList>
    </citation>
    <scope>NUCLEOTIDE SEQUENCE [LARGE SCALE GENOMIC DNA]</scope>
    <source>
        <strain evidence="1">AR-01</strain>
    </source>
</reference>